<dbReference type="InterPro" id="IPR012910">
    <property type="entry name" value="Plug_dom"/>
</dbReference>
<keyword evidence="14" id="KW-0675">Receptor</keyword>
<evidence type="ECO:0000256" key="5">
    <source>
        <dbReference type="ARBA" id="ARBA00023077"/>
    </source>
</evidence>
<keyword evidence="2 8" id="KW-0813">Transport</keyword>
<evidence type="ECO:0000313" key="15">
    <source>
        <dbReference type="Proteomes" id="UP001500713"/>
    </source>
</evidence>
<dbReference type="RefSeq" id="WP_229954724.1">
    <property type="nucleotide sequence ID" value="NZ_BAAAEM010000002.1"/>
</dbReference>
<dbReference type="Gene3D" id="2.40.170.20">
    <property type="entry name" value="TonB-dependent receptor, beta-barrel domain"/>
    <property type="match status" value="1"/>
</dbReference>
<evidence type="ECO:0000256" key="7">
    <source>
        <dbReference type="ARBA" id="ARBA00023237"/>
    </source>
</evidence>
<feature type="region of interest" description="Disordered" evidence="10">
    <location>
        <begin position="294"/>
        <end position="318"/>
    </location>
</feature>
<feature type="compositionally biased region" description="Acidic residues" evidence="10">
    <location>
        <begin position="305"/>
        <end position="316"/>
    </location>
</feature>
<evidence type="ECO:0000256" key="6">
    <source>
        <dbReference type="ARBA" id="ARBA00023136"/>
    </source>
</evidence>
<organism evidence="14 15">
    <name type="scientific">Parasphingorhabdus litoris</name>
    <dbReference type="NCBI Taxonomy" id="394733"/>
    <lineage>
        <taxon>Bacteria</taxon>
        <taxon>Pseudomonadati</taxon>
        <taxon>Pseudomonadota</taxon>
        <taxon>Alphaproteobacteria</taxon>
        <taxon>Sphingomonadales</taxon>
        <taxon>Sphingomonadaceae</taxon>
        <taxon>Parasphingorhabdus</taxon>
    </lineage>
</organism>
<feature type="signal peptide" evidence="11">
    <location>
        <begin position="1"/>
        <end position="18"/>
    </location>
</feature>
<dbReference type="Gene3D" id="2.170.130.10">
    <property type="entry name" value="TonB-dependent receptor, plug domain"/>
    <property type="match status" value="1"/>
</dbReference>
<feature type="domain" description="TonB-dependent receptor plug" evidence="13">
    <location>
        <begin position="48"/>
        <end position="151"/>
    </location>
</feature>
<dbReference type="InterPro" id="IPR036942">
    <property type="entry name" value="Beta-barrel_TonB_sf"/>
</dbReference>
<dbReference type="Proteomes" id="UP001500713">
    <property type="component" value="Unassembled WGS sequence"/>
</dbReference>
<evidence type="ECO:0000256" key="11">
    <source>
        <dbReference type="SAM" id="SignalP"/>
    </source>
</evidence>
<evidence type="ECO:0000259" key="13">
    <source>
        <dbReference type="Pfam" id="PF07715"/>
    </source>
</evidence>
<evidence type="ECO:0000256" key="2">
    <source>
        <dbReference type="ARBA" id="ARBA00022448"/>
    </source>
</evidence>
<keyword evidence="11" id="KW-0732">Signal</keyword>
<evidence type="ECO:0000259" key="12">
    <source>
        <dbReference type="Pfam" id="PF00593"/>
    </source>
</evidence>
<comment type="similarity">
    <text evidence="8 9">Belongs to the TonB-dependent receptor family.</text>
</comment>
<feature type="domain" description="TonB-dependent receptor-like beta-barrel" evidence="12">
    <location>
        <begin position="317"/>
        <end position="668"/>
    </location>
</feature>
<dbReference type="InterPro" id="IPR037066">
    <property type="entry name" value="Plug_dom_sf"/>
</dbReference>
<accession>A0ABP3KE74</accession>
<dbReference type="InterPro" id="IPR000531">
    <property type="entry name" value="Beta-barrel_TonB"/>
</dbReference>
<dbReference type="Pfam" id="PF00593">
    <property type="entry name" value="TonB_dep_Rec_b-barrel"/>
    <property type="match status" value="1"/>
</dbReference>
<gene>
    <name evidence="14" type="ORF">GCM10009096_19490</name>
</gene>
<keyword evidence="6 8" id="KW-0472">Membrane</keyword>
<protein>
    <submittedName>
        <fullName evidence="14">TonB-dependent receptor</fullName>
    </submittedName>
</protein>
<evidence type="ECO:0000256" key="10">
    <source>
        <dbReference type="SAM" id="MobiDB-lite"/>
    </source>
</evidence>
<keyword evidence="4 8" id="KW-0812">Transmembrane</keyword>
<dbReference type="Pfam" id="PF07715">
    <property type="entry name" value="Plug"/>
    <property type="match status" value="1"/>
</dbReference>
<evidence type="ECO:0000256" key="9">
    <source>
        <dbReference type="RuleBase" id="RU003357"/>
    </source>
</evidence>
<sequence length="715" mass="77610">MKQTVIIMCGLLSVPALAETAAEADRDPIHGSDNEAIIVTADYVSELDILAGTSVIVGDDILRKLQPQLGDVLTSEPGVSATSFGPGASRPVLRGLQGERVRVLTDGIGTLDVSNTSADHAVTIDPLTTERIEIFRGPAALLFGSQAIGGAVNARDRRIPRVIPENGYHVDVIGSYASAFDENSIGGAFELALSDQVVVHVDGSYRETEDLEVGGFVLTPALRAEQLEIAAEEQEEGNLDEAAEARELAGLRDQLPNSFTETYTFGAGFALINDRGSLGASIGYYDTRYGIPARPGAEHHHGEEGAEEGEGEEEEAPVSIDLRQWRADLRGEIFTGGGFLESVRFRAGYSNYEHIEFEGDEVGTVFDSEGFEARLEFVQADRNGWRGVTGFQASTRDFIAIGAEAFVPPNVTDQYGLFTLQEFEWDKVGLEFSARYEKTDVRSDSVAIGLEEAAVITAIDRNFDAFSVAAGANYRLAPDVRIGLNVSRVERAPSAEELFSNGPHVATQAFEIGNPFFDKEVAWGLEAYLRGSSGPARFQLAAYHNWFDDFIYEVETGGEADGLPIFQFLQSDARYWGLEAQVAVDVVQMDGLTVTVDAVADYVRATIEDDGPAPRIPPLRLLGGVEATSGPFGGRMEVEWVDSQNRTTEFELPTDGHTLVNASLSWNPFGEDSEHILIVSADNIFDSDARRHASFTKDFVPLPGRNIKVSARISF</sequence>
<keyword evidence="3 8" id="KW-1134">Transmembrane beta strand</keyword>
<evidence type="ECO:0000256" key="8">
    <source>
        <dbReference type="PROSITE-ProRule" id="PRU01360"/>
    </source>
</evidence>
<keyword evidence="15" id="KW-1185">Reference proteome</keyword>
<dbReference type="CDD" id="cd01347">
    <property type="entry name" value="ligand_gated_channel"/>
    <property type="match status" value="1"/>
</dbReference>
<name>A0ABP3KE74_9SPHN</name>
<dbReference type="PROSITE" id="PS52016">
    <property type="entry name" value="TONB_DEPENDENT_REC_3"/>
    <property type="match status" value="1"/>
</dbReference>
<dbReference type="PANTHER" id="PTHR30069">
    <property type="entry name" value="TONB-DEPENDENT OUTER MEMBRANE RECEPTOR"/>
    <property type="match status" value="1"/>
</dbReference>
<comment type="subcellular location">
    <subcellularLocation>
        <location evidence="1 8">Cell outer membrane</location>
        <topology evidence="1 8">Multi-pass membrane protein</topology>
    </subcellularLocation>
</comment>
<keyword evidence="5 9" id="KW-0798">TonB box</keyword>
<evidence type="ECO:0000256" key="3">
    <source>
        <dbReference type="ARBA" id="ARBA00022452"/>
    </source>
</evidence>
<comment type="caution">
    <text evidence="14">The sequence shown here is derived from an EMBL/GenBank/DDBJ whole genome shotgun (WGS) entry which is preliminary data.</text>
</comment>
<keyword evidence="7 8" id="KW-0998">Cell outer membrane</keyword>
<dbReference type="InterPro" id="IPR039426">
    <property type="entry name" value="TonB-dep_rcpt-like"/>
</dbReference>
<dbReference type="SUPFAM" id="SSF56935">
    <property type="entry name" value="Porins"/>
    <property type="match status" value="1"/>
</dbReference>
<dbReference type="PANTHER" id="PTHR30069:SF40">
    <property type="entry name" value="TONB-DEPENDENT RECEPTOR NMB0964-RELATED"/>
    <property type="match status" value="1"/>
</dbReference>
<dbReference type="EMBL" id="BAAAEM010000002">
    <property type="protein sequence ID" value="GAA0477695.1"/>
    <property type="molecule type" value="Genomic_DNA"/>
</dbReference>
<evidence type="ECO:0000313" key="14">
    <source>
        <dbReference type="EMBL" id="GAA0477695.1"/>
    </source>
</evidence>
<evidence type="ECO:0000256" key="4">
    <source>
        <dbReference type="ARBA" id="ARBA00022692"/>
    </source>
</evidence>
<feature type="chain" id="PRO_5046180341" evidence="11">
    <location>
        <begin position="19"/>
        <end position="715"/>
    </location>
</feature>
<reference evidence="15" key="1">
    <citation type="journal article" date="2019" name="Int. J. Syst. Evol. Microbiol.">
        <title>The Global Catalogue of Microorganisms (GCM) 10K type strain sequencing project: providing services to taxonomists for standard genome sequencing and annotation.</title>
        <authorList>
            <consortium name="The Broad Institute Genomics Platform"/>
            <consortium name="The Broad Institute Genome Sequencing Center for Infectious Disease"/>
            <person name="Wu L."/>
            <person name="Ma J."/>
        </authorList>
    </citation>
    <scope>NUCLEOTIDE SEQUENCE [LARGE SCALE GENOMIC DNA]</scope>
    <source>
        <strain evidence="15">JCM 14162</strain>
    </source>
</reference>
<proteinExistence type="inferred from homology"/>
<evidence type="ECO:0000256" key="1">
    <source>
        <dbReference type="ARBA" id="ARBA00004571"/>
    </source>
</evidence>